<evidence type="ECO:0000256" key="4">
    <source>
        <dbReference type="ARBA" id="ARBA00022989"/>
    </source>
</evidence>
<name>F2U4U5_SALR5</name>
<evidence type="ECO:0000256" key="7">
    <source>
        <dbReference type="SAM" id="Phobius"/>
    </source>
</evidence>
<feature type="chain" id="PRO_5003288406" description="GOST seven transmembrane domain-containing protein" evidence="8">
    <location>
        <begin position="31"/>
        <end position="592"/>
    </location>
</feature>
<feature type="transmembrane region" description="Helical" evidence="7">
    <location>
        <begin position="444"/>
        <end position="464"/>
    </location>
</feature>
<dbReference type="OMA" id="ELMHTRF"/>
<dbReference type="FunCoup" id="F2U4U5">
    <property type="interactions" value="1618"/>
</dbReference>
<feature type="transmembrane region" description="Helical" evidence="7">
    <location>
        <begin position="479"/>
        <end position="495"/>
    </location>
</feature>
<feature type="region of interest" description="Disordered" evidence="6">
    <location>
        <begin position="150"/>
        <end position="176"/>
    </location>
</feature>
<feature type="transmembrane region" description="Helical" evidence="7">
    <location>
        <begin position="365"/>
        <end position="385"/>
    </location>
</feature>
<dbReference type="AlphaFoldDB" id="F2U4U5"/>
<dbReference type="Proteomes" id="UP000007799">
    <property type="component" value="Unassembled WGS sequence"/>
</dbReference>
<dbReference type="GO" id="GO:0042147">
    <property type="term" value="P:retrograde transport, endosome to Golgi"/>
    <property type="evidence" value="ECO:0007669"/>
    <property type="project" value="TreeGrafter"/>
</dbReference>
<proteinExistence type="predicted"/>
<dbReference type="Pfam" id="PF06814">
    <property type="entry name" value="GOST_TM"/>
    <property type="match status" value="1"/>
</dbReference>
<protein>
    <recommendedName>
        <fullName evidence="9">GOST seven transmembrane domain-containing protein</fullName>
    </recommendedName>
</protein>
<dbReference type="OrthoDB" id="19932at2759"/>
<dbReference type="EMBL" id="GL832961">
    <property type="protein sequence ID" value="EGD82661.1"/>
    <property type="molecule type" value="Genomic_DNA"/>
</dbReference>
<dbReference type="InterPro" id="IPR053937">
    <property type="entry name" value="GOST_TM"/>
</dbReference>
<evidence type="ECO:0000256" key="6">
    <source>
        <dbReference type="SAM" id="MobiDB-lite"/>
    </source>
</evidence>
<dbReference type="KEGG" id="sre:PTSG_03319"/>
<keyword evidence="2 7" id="KW-0812">Transmembrane</keyword>
<keyword evidence="4 7" id="KW-1133">Transmembrane helix</keyword>
<evidence type="ECO:0000256" key="8">
    <source>
        <dbReference type="SAM" id="SignalP"/>
    </source>
</evidence>
<evidence type="ECO:0000313" key="10">
    <source>
        <dbReference type="EMBL" id="EGD82661.1"/>
    </source>
</evidence>
<evidence type="ECO:0000259" key="9">
    <source>
        <dbReference type="Pfam" id="PF06814"/>
    </source>
</evidence>
<accession>F2U4U5</accession>
<feature type="transmembrane region" description="Helical" evidence="7">
    <location>
        <begin position="331"/>
        <end position="358"/>
    </location>
</feature>
<dbReference type="PANTHER" id="PTHR21229">
    <property type="entry name" value="LUNG SEVEN TRANSMEMBRANE RECEPTOR"/>
    <property type="match status" value="1"/>
</dbReference>
<dbReference type="GeneID" id="16076483"/>
<keyword evidence="5 7" id="KW-0472">Membrane</keyword>
<feature type="signal peptide" evidence="8">
    <location>
        <begin position="1"/>
        <end position="30"/>
    </location>
</feature>
<organism evidence="11">
    <name type="scientific">Salpingoeca rosetta (strain ATCC 50818 / BSB-021)</name>
    <dbReference type="NCBI Taxonomy" id="946362"/>
    <lineage>
        <taxon>Eukaryota</taxon>
        <taxon>Choanoflagellata</taxon>
        <taxon>Craspedida</taxon>
        <taxon>Salpingoecidae</taxon>
        <taxon>Salpingoeca</taxon>
    </lineage>
</organism>
<dbReference type="InParanoid" id="F2U4U5"/>
<gene>
    <name evidence="10" type="ORF">PTSG_03319</name>
</gene>
<feature type="domain" description="GOST seven transmembrane" evidence="9">
    <location>
        <begin position="261"/>
        <end position="502"/>
    </location>
</feature>
<evidence type="ECO:0000256" key="3">
    <source>
        <dbReference type="ARBA" id="ARBA00022729"/>
    </source>
</evidence>
<reference evidence="10" key="1">
    <citation type="submission" date="2009-08" db="EMBL/GenBank/DDBJ databases">
        <title>Annotation of Salpingoeca rosetta.</title>
        <authorList>
            <consortium name="The Broad Institute Genome Sequencing Platform"/>
            <person name="Russ C."/>
            <person name="Cuomo C."/>
            <person name="Burger G."/>
            <person name="Gray M.W."/>
            <person name="Holland P.W.H."/>
            <person name="King N."/>
            <person name="Lang F.B.F."/>
            <person name="Roger A.J."/>
            <person name="Ruiz-Trillo I."/>
            <person name="Young S.K."/>
            <person name="Zeng Q."/>
            <person name="Gargeya S."/>
            <person name="Alvarado L."/>
            <person name="Berlin A."/>
            <person name="Chapman S.B."/>
            <person name="Chen Z."/>
            <person name="Freedman E."/>
            <person name="Gellesch M."/>
            <person name="Goldberg J."/>
            <person name="Griggs A."/>
            <person name="Gujja S."/>
            <person name="Heilman E."/>
            <person name="Heiman D."/>
            <person name="Howarth C."/>
            <person name="Mehta T."/>
            <person name="Neiman D."/>
            <person name="Pearson M."/>
            <person name="Roberts A."/>
            <person name="Saif S."/>
            <person name="Shea T."/>
            <person name="Shenoy N."/>
            <person name="Sisk P."/>
            <person name="Stolte C."/>
            <person name="Sykes S."/>
            <person name="White J."/>
            <person name="Yandava C."/>
            <person name="Haas B."/>
            <person name="Nusbaum C."/>
            <person name="Birren B."/>
        </authorList>
    </citation>
    <scope>NUCLEOTIDE SEQUENCE [LARGE SCALE GENOMIC DNA]</scope>
    <source>
        <strain evidence="10">ATCC 50818</strain>
    </source>
</reference>
<dbReference type="STRING" id="946362.F2U4U5"/>
<feature type="transmembrane region" description="Helical" evidence="7">
    <location>
        <begin position="405"/>
        <end position="423"/>
    </location>
</feature>
<dbReference type="GO" id="GO:0016020">
    <property type="term" value="C:membrane"/>
    <property type="evidence" value="ECO:0007669"/>
    <property type="project" value="UniProtKB-SubCell"/>
</dbReference>
<keyword evidence="3 8" id="KW-0732">Signal</keyword>
<keyword evidence="11" id="KW-1185">Reference proteome</keyword>
<feature type="transmembrane region" description="Helical" evidence="7">
    <location>
        <begin position="265"/>
        <end position="284"/>
    </location>
</feature>
<dbReference type="GO" id="GO:0005829">
    <property type="term" value="C:cytosol"/>
    <property type="evidence" value="ECO:0007669"/>
    <property type="project" value="GOC"/>
</dbReference>
<feature type="compositionally biased region" description="Low complexity" evidence="6">
    <location>
        <begin position="156"/>
        <end position="166"/>
    </location>
</feature>
<evidence type="ECO:0000313" key="11">
    <source>
        <dbReference type="Proteomes" id="UP000007799"/>
    </source>
</evidence>
<dbReference type="GO" id="GO:0005794">
    <property type="term" value="C:Golgi apparatus"/>
    <property type="evidence" value="ECO:0007669"/>
    <property type="project" value="TreeGrafter"/>
</dbReference>
<evidence type="ECO:0000256" key="5">
    <source>
        <dbReference type="ARBA" id="ARBA00023136"/>
    </source>
</evidence>
<evidence type="ECO:0000256" key="1">
    <source>
        <dbReference type="ARBA" id="ARBA00004141"/>
    </source>
</evidence>
<evidence type="ECO:0000256" key="2">
    <source>
        <dbReference type="ARBA" id="ARBA00022692"/>
    </source>
</evidence>
<dbReference type="PANTHER" id="PTHR21229:SF1">
    <property type="entry name" value="GH17801P"/>
    <property type="match status" value="1"/>
</dbReference>
<comment type="subcellular location">
    <subcellularLocation>
        <location evidence="1">Membrane</location>
        <topology evidence="1">Multi-pass membrane protein</topology>
    </subcellularLocation>
</comment>
<dbReference type="RefSeq" id="XP_004995897.1">
    <property type="nucleotide sequence ID" value="XM_004995840.1"/>
</dbReference>
<dbReference type="eggNOG" id="KOG2568">
    <property type="taxonomic scope" value="Eukaryota"/>
</dbReference>
<feature type="transmembrane region" description="Helical" evidence="7">
    <location>
        <begin position="291"/>
        <end position="311"/>
    </location>
</feature>
<dbReference type="InterPro" id="IPR009637">
    <property type="entry name" value="GPR107/GPR108-like"/>
</dbReference>
<sequence length="592" mass="65402">MRAWSTRGACVAAVLVTVVALASVVELGHGAIVEFGDDGRSWHQHTEALFKTNKKRPFIDFAVECVGDFSYMVTASSFAPYYEIPTERPGVTNITNACVVPEGLECSASPLTTTAPVTTTANATVNATTTPKQGGGSRRSLQGVGVHPRVVRGDKTTAAPTTAAKAGSDDDDDDDTQRLVCDRSSGLRILESQIKLQSGCRTCGSVVTVPTGHFAFDGYYTLWIESVPESSGGNITHTGAPISGTSTFKNVDGYLPSDLVPLLPLYAGLGFSYGGLALFWAVMLACYYKDLLYIQFWMGAVIFFGMIEMSVRYADYDHFQNKGTRSTGLMAFAVLLSAAKQTLFRLLLLIISMGYGIVKPRLGGAVKYITVIGGAYFFFHAAYFIASELAKTSDASDQVQNVMAIPLAVLETGFLWWIFLALSNTIKILMLRNNATKLLLYSRFRIALGIGVVAGIIYVLWLSFDDTTDWRTAWYHEGYLHFLFFGLLVVILYLWRPTLNNQRYAYSLDADNADDDYEVVPNFQSDAMKQRNVSNRHQSQHQLPLLPEEDEDLKWVEENIPSTMVSDTTFPSFPLDSDEELMHTRFELSKMD</sequence>